<dbReference type="SMART" id="SM00729">
    <property type="entry name" value="Elp3"/>
    <property type="match status" value="1"/>
</dbReference>
<protein>
    <recommendedName>
        <fullName evidence="2">Heme chaperone HemW</fullName>
    </recommendedName>
</protein>
<gene>
    <name evidence="4" type="primary">hemW</name>
    <name evidence="4" type="ORF">H9824_07960</name>
</gene>
<dbReference type="GO" id="GO:0051539">
    <property type="term" value="F:4 iron, 4 sulfur cluster binding"/>
    <property type="evidence" value="ECO:0007669"/>
    <property type="project" value="UniProtKB-UniRule"/>
</dbReference>
<dbReference type="EMBL" id="DXCV01000055">
    <property type="protein sequence ID" value="HIY88622.1"/>
    <property type="molecule type" value="Genomic_DNA"/>
</dbReference>
<keyword evidence="2" id="KW-0349">Heme</keyword>
<evidence type="ECO:0000313" key="5">
    <source>
        <dbReference type="Proteomes" id="UP000886851"/>
    </source>
</evidence>
<dbReference type="InterPro" id="IPR058240">
    <property type="entry name" value="rSAM_sf"/>
</dbReference>
<dbReference type="Pfam" id="PF04055">
    <property type="entry name" value="Radical_SAM"/>
    <property type="match status" value="1"/>
</dbReference>
<keyword evidence="2" id="KW-0479">Metal-binding</keyword>
<reference evidence="4" key="2">
    <citation type="submission" date="2021-04" db="EMBL/GenBank/DDBJ databases">
        <authorList>
            <person name="Gilroy R."/>
        </authorList>
    </citation>
    <scope>NUCLEOTIDE SEQUENCE</scope>
    <source>
        <strain evidence="4">Gambia2-208</strain>
    </source>
</reference>
<dbReference type="NCBIfam" id="TIGR00539">
    <property type="entry name" value="hemN_rel"/>
    <property type="match status" value="1"/>
</dbReference>
<dbReference type="SFLD" id="SFLDF00562">
    <property type="entry name" value="HemN-like__clustered_with_heat"/>
    <property type="match status" value="1"/>
</dbReference>
<keyword evidence="2" id="KW-0963">Cytoplasm</keyword>
<comment type="caution">
    <text evidence="4">The sequence shown here is derived from an EMBL/GenBank/DDBJ whole genome shotgun (WGS) entry which is preliminary data.</text>
</comment>
<sequence>MAGIYIHVPFCKTRCIYCDFYSTTRDDMKRRYVQALCKELRMRRDYLKGEPVETIYFGGGTPSQLDEEDLATIFDTLQEVYGLEHAQEITFEANPDDLTESYVAMLRRFLINRISMGIQTFDDATLQLLHRRHTSQEAKDAVYRCKEAGLSNISIDLIYGLPGQTKEMWANDLHEAIKLSPTHLSAYLLTYEEGTPLFRMRQAHQVNEADEDLSLQFFRMLADTMKREGFIHYEISNFCRPGRHSRHNTSYWRGIPYLGCGPSAHSFDTVSREWNSPSLMDYITQIERGERPHEKETLTPDMCYNEYVMTGLRTTWGISIYKVLNRFGSPRLRYLERMAAPHIERGTMVLRSGHLKLTEEGFFVSDDIISDLMYVAE</sequence>
<dbReference type="InterPro" id="IPR004559">
    <property type="entry name" value="HemW-like"/>
</dbReference>
<dbReference type="Gene3D" id="3.80.30.20">
    <property type="entry name" value="tm_1862 like domain"/>
    <property type="match status" value="1"/>
</dbReference>
<feature type="domain" description="Radical SAM core" evidence="3">
    <location>
        <begin position="1"/>
        <end position="231"/>
    </location>
</feature>
<name>A0A9D1ZM35_9BACE</name>
<dbReference type="AlphaFoldDB" id="A0A9D1ZM35"/>
<evidence type="ECO:0000313" key="4">
    <source>
        <dbReference type="EMBL" id="HIY88622.1"/>
    </source>
</evidence>
<dbReference type="CDD" id="cd01335">
    <property type="entry name" value="Radical_SAM"/>
    <property type="match status" value="1"/>
</dbReference>
<reference evidence="4" key="1">
    <citation type="journal article" date="2021" name="PeerJ">
        <title>Extensive microbial diversity within the chicken gut microbiome revealed by metagenomics and culture.</title>
        <authorList>
            <person name="Gilroy R."/>
            <person name="Ravi A."/>
            <person name="Getino M."/>
            <person name="Pursley I."/>
            <person name="Horton D.L."/>
            <person name="Alikhan N.F."/>
            <person name="Baker D."/>
            <person name="Gharbi K."/>
            <person name="Hall N."/>
            <person name="Watson M."/>
            <person name="Adriaenssens E.M."/>
            <person name="Foster-Nyarko E."/>
            <person name="Jarju S."/>
            <person name="Secka A."/>
            <person name="Antonio M."/>
            <person name="Oren A."/>
            <person name="Chaudhuri R.R."/>
            <person name="La Ragione R."/>
            <person name="Hildebrand F."/>
            <person name="Pallen M.J."/>
        </authorList>
    </citation>
    <scope>NUCLEOTIDE SEQUENCE</scope>
    <source>
        <strain evidence="4">Gambia2-208</strain>
    </source>
</reference>
<dbReference type="GO" id="GO:0046872">
    <property type="term" value="F:metal ion binding"/>
    <property type="evidence" value="ECO:0007669"/>
    <property type="project" value="UniProtKB-UniRule"/>
</dbReference>
<keyword evidence="2" id="KW-0949">S-adenosyl-L-methionine</keyword>
<dbReference type="GO" id="GO:0006779">
    <property type="term" value="P:porphyrin-containing compound biosynthetic process"/>
    <property type="evidence" value="ECO:0007669"/>
    <property type="project" value="InterPro"/>
</dbReference>
<keyword evidence="2" id="KW-0411">Iron-sulfur</keyword>
<dbReference type="InterPro" id="IPR007197">
    <property type="entry name" value="rSAM"/>
</dbReference>
<evidence type="ECO:0000256" key="1">
    <source>
        <dbReference type="ARBA" id="ARBA00006100"/>
    </source>
</evidence>
<dbReference type="SFLD" id="SFLDG01082">
    <property type="entry name" value="B12-binding_domain_containing"/>
    <property type="match status" value="1"/>
</dbReference>
<comment type="similarity">
    <text evidence="1">Belongs to the anaerobic coproporphyrinogen-III oxidase family. HemW subfamily.</text>
</comment>
<dbReference type="Pfam" id="PF06969">
    <property type="entry name" value="HemN_C"/>
    <property type="match status" value="1"/>
</dbReference>
<comment type="subcellular location">
    <subcellularLocation>
        <location evidence="2">Cytoplasm</location>
    </subcellularLocation>
</comment>
<dbReference type="InterPro" id="IPR010723">
    <property type="entry name" value="HemN_C"/>
</dbReference>
<dbReference type="PANTHER" id="PTHR13932">
    <property type="entry name" value="COPROPORPHYRINIGEN III OXIDASE"/>
    <property type="match status" value="1"/>
</dbReference>
<dbReference type="InterPro" id="IPR023404">
    <property type="entry name" value="rSAM_horseshoe"/>
</dbReference>
<evidence type="ECO:0000259" key="3">
    <source>
        <dbReference type="PROSITE" id="PS51918"/>
    </source>
</evidence>
<proteinExistence type="inferred from homology"/>
<dbReference type="SFLD" id="SFLDS00029">
    <property type="entry name" value="Radical_SAM"/>
    <property type="match status" value="1"/>
</dbReference>
<dbReference type="SFLD" id="SFLDF00288">
    <property type="entry name" value="HemN-like__clustered_with_nucl"/>
    <property type="match status" value="1"/>
</dbReference>
<organism evidence="4 5">
    <name type="scientific">Candidatus Bacteroides pullicola</name>
    <dbReference type="NCBI Taxonomy" id="2838475"/>
    <lineage>
        <taxon>Bacteria</taxon>
        <taxon>Pseudomonadati</taxon>
        <taxon>Bacteroidota</taxon>
        <taxon>Bacteroidia</taxon>
        <taxon>Bacteroidales</taxon>
        <taxon>Bacteroidaceae</taxon>
        <taxon>Bacteroides</taxon>
    </lineage>
</organism>
<accession>A0A9D1ZM35</accession>
<keyword evidence="2" id="KW-0004">4Fe-4S</keyword>
<dbReference type="SUPFAM" id="SSF102114">
    <property type="entry name" value="Radical SAM enzymes"/>
    <property type="match status" value="1"/>
</dbReference>
<dbReference type="InterPro" id="IPR006638">
    <property type="entry name" value="Elp3/MiaA/NifB-like_rSAM"/>
</dbReference>
<keyword evidence="2" id="KW-0143">Chaperone</keyword>
<comment type="function">
    <text evidence="2">Probably acts as a heme chaperone, transferring heme to an unknown acceptor. Binds one molecule of heme per monomer, possibly covalently. Binds 1 [4Fe-4S] cluster. The cluster is coordinated with 3 cysteines and an exchangeable S-adenosyl-L-methionine.</text>
</comment>
<evidence type="ECO:0000256" key="2">
    <source>
        <dbReference type="RuleBase" id="RU364116"/>
    </source>
</evidence>
<dbReference type="GO" id="GO:0005737">
    <property type="term" value="C:cytoplasm"/>
    <property type="evidence" value="ECO:0007669"/>
    <property type="project" value="UniProtKB-SubCell"/>
</dbReference>
<dbReference type="SFLD" id="SFLDG01065">
    <property type="entry name" value="anaerobic_coproporphyrinogen-I"/>
    <property type="match status" value="1"/>
</dbReference>
<dbReference type="GO" id="GO:0004109">
    <property type="term" value="F:coproporphyrinogen oxidase activity"/>
    <property type="evidence" value="ECO:0007669"/>
    <property type="project" value="InterPro"/>
</dbReference>
<dbReference type="InterPro" id="IPR034505">
    <property type="entry name" value="Coproporphyrinogen-III_oxidase"/>
</dbReference>
<dbReference type="PANTHER" id="PTHR13932:SF5">
    <property type="entry name" value="RADICAL S-ADENOSYL METHIONINE DOMAIN-CONTAINING PROTEIN 1, MITOCHONDRIAL"/>
    <property type="match status" value="1"/>
</dbReference>
<dbReference type="PROSITE" id="PS51918">
    <property type="entry name" value="RADICAL_SAM"/>
    <property type="match status" value="1"/>
</dbReference>
<keyword evidence="2" id="KW-0408">Iron</keyword>
<dbReference type="Proteomes" id="UP000886851">
    <property type="component" value="Unassembled WGS sequence"/>
</dbReference>